<dbReference type="GO" id="GO:0006281">
    <property type="term" value="P:DNA repair"/>
    <property type="evidence" value="ECO:0007669"/>
    <property type="project" value="UniProtKB-ARBA"/>
</dbReference>
<proteinExistence type="predicted"/>
<evidence type="ECO:0000256" key="1">
    <source>
        <dbReference type="PROSITE-ProRule" id="PRU00325"/>
    </source>
</evidence>
<gene>
    <name evidence="3" type="ORF">QE152_g7076</name>
</gene>
<evidence type="ECO:0000313" key="4">
    <source>
        <dbReference type="Proteomes" id="UP001458880"/>
    </source>
</evidence>
<sequence>MATKHVLKLSAINTFHENENKIIRKGENALESGHVKQMGFDAELLTIRGQVSASMKNKDYKVEICLNKDGDIILANWSCPRGIKCHHIAALALFAHYNIAATDVECVWNIPKGKPDEVDDATVTKVAELTTGQSQNEKWILVRKYRLTASNFGLVLDAQKRGRFPPSLFKRLSGVYNLEGVKAIQWGRLHEKVAIEHFKNTMNLEVQETGIWLTNSGLLGATPDGLVQDDAIIEVKCPYSYRSDVLSETLKSTSSYIIHFNEEGDVVVNNTHHYYHQIQGLLHILNRSICYLCIWTTKEAIIAPIERDVEILENFVTQQYVPSLM</sequence>
<dbReference type="InterPro" id="IPR011604">
    <property type="entry name" value="PDDEXK-like_dom_sf"/>
</dbReference>
<dbReference type="PANTHER" id="PTHR46609:SF8">
    <property type="entry name" value="YQAJ VIRAL RECOMBINASE DOMAIN-CONTAINING PROTEIN"/>
    <property type="match status" value="1"/>
</dbReference>
<accession>A0AAW1MGF9</accession>
<dbReference type="InterPro" id="IPR011335">
    <property type="entry name" value="Restrct_endonuc-II-like"/>
</dbReference>
<organism evidence="3 4">
    <name type="scientific">Popillia japonica</name>
    <name type="common">Japanese beetle</name>
    <dbReference type="NCBI Taxonomy" id="7064"/>
    <lineage>
        <taxon>Eukaryota</taxon>
        <taxon>Metazoa</taxon>
        <taxon>Ecdysozoa</taxon>
        <taxon>Arthropoda</taxon>
        <taxon>Hexapoda</taxon>
        <taxon>Insecta</taxon>
        <taxon>Pterygota</taxon>
        <taxon>Neoptera</taxon>
        <taxon>Endopterygota</taxon>
        <taxon>Coleoptera</taxon>
        <taxon>Polyphaga</taxon>
        <taxon>Scarabaeiformia</taxon>
        <taxon>Scarabaeidae</taxon>
        <taxon>Rutelinae</taxon>
        <taxon>Popillia</taxon>
    </lineage>
</organism>
<dbReference type="PANTHER" id="PTHR46609">
    <property type="entry name" value="EXONUCLEASE, PHAGE-TYPE/RECB, C-TERMINAL DOMAIN-CONTAINING PROTEIN"/>
    <property type="match status" value="1"/>
</dbReference>
<dbReference type="AlphaFoldDB" id="A0AAW1MGF9"/>
<dbReference type="EMBL" id="JASPKY010000050">
    <property type="protein sequence ID" value="KAK9745272.1"/>
    <property type="molecule type" value="Genomic_DNA"/>
</dbReference>
<dbReference type="CDD" id="cd22343">
    <property type="entry name" value="PDDEXK_lambda_exonuclease-like"/>
    <property type="match status" value="1"/>
</dbReference>
<keyword evidence="1" id="KW-0862">Zinc</keyword>
<dbReference type="SUPFAM" id="SSF52980">
    <property type="entry name" value="Restriction endonuclease-like"/>
    <property type="match status" value="1"/>
</dbReference>
<keyword evidence="1" id="KW-0479">Metal-binding</keyword>
<dbReference type="Proteomes" id="UP001458880">
    <property type="component" value="Unassembled WGS sequence"/>
</dbReference>
<evidence type="ECO:0000313" key="3">
    <source>
        <dbReference type="EMBL" id="KAK9745272.1"/>
    </source>
</evidence>
<keyword evidence="1" id="KW-0863">Zinc-finger</keyword>
<dbReference type="InterPro" id="IPR007527">
    <property type="entry name" value="Znf_SWIM"/>
</dbReference>
<protein>
    <submittedName>
        <fullName evidence="3">YqaJ-like viral recombinase domain</fullName>
    </submittedName>
</protein>
<dbReference type="InterPro" id="IPR019080">
    <property type="entry name" value="YqaJ_viral_recombinase"/>
</dbReference>
<comment type="caution">
    <text evidence="3">The sequence shown here is derived from an EMBL/GenBank/DDBJ whole genome shotgun (WGS) entry which is preliminary data.</text>
</comment>
<dbReference type="Pfam" id="PF09588">
    <property type="entry name" value="YqaJ"/>
    <property type="match status" value="1"/>
</dbReference>
<name>A0AAW1MGF9_POPJA</name>
<dbReference type="GO" id="GO:0008270">
    <property type="term" value="F:zinc ion binding"/>
    <property type="evidence" value="ECO:0007669"/>
    <property type="project" value="UniProtKB-KW"/>
</dbReference>
<reference evidence="3 4" key="1">
    <citation type="journal article" date="2024" name="BMC Genomics">
        <title>De novo assembly and annotation of Popillia japonica's genome with initial clues to its potential as an invasive pest.</title>
        <authorList>
            <person name="Cucini C."/>
            <person name="Boschi S."/>
            <person name="Funari R."/>
            <person name="Cardaioli E."/>
            <person name="Iannotti N."/>
            <person name="Marturano G."/>
            <person name="Paoli F."/>
            <person name="Bruttini M."/>
            <person name="Carapelli A."/>
            <person name="Frati F."/>
            <person name="Nardi F."/>
        </authorList>
    </citation>
    <scope>NUCLEOTIDE SEQUENCE [LARGE SCALE GENOMIC DNA]</scope>
    <source>
        <strain evidence="3">DMR45628</strain>
    </source>
</reference>
<dbReference type="PROSITE" id="PS50966">
    <property type="entry name" value="ZF_SWIM"/>
    <property type="match status" value="1"/>
</dbReference>
<feature type="domain" description="SWIM-type" evidence="2">
    <location>
        <begin position="60"/>
        <end position="96"/>
    </location>
</feature>
<evidence type="ECO:0000259" key="2">
    <source>
        <dbReference type="PROSITE" id="PS50966"/>
    </source>
</evidence>
<dbReference type="InterPro" id="IPR051703">
    <property type="entry name" value="NF-kappa-B_Signaling_Reg"/>
</dbReference>
<keyword evidence="4" id="KW-1185">Reference proteome</keyword>
<dbReference type="Gene3D" id="3.90.320.10">
    <property type="match status" value="1"/>
</dbReference>